<keyword evidence="5 6" id="KW-0472">Membrane</keyword>
<evidence type="ECO:0000256" key="3">
    <source>
        <dbReference type="ARBA" id="ARBA00022692"/>
    </source>
</evidence>
<keyword evidence="4 6" id="KW-1133">Transmembrane helix</keyword>
<dbReference type="PANTHER" id="PTHR10057:SF0">
    <property type="entry name" value="TRANSLOCATOR PROTEIN"/>
    <property type="match status" value="1"/>
</dbReference>
<feature type="transmembrane region" description="Helical" evidence="6">
    <location>
        <begin position="156"/>
        <end position="176"/>
    </location>
</feature>
<comment type="subcellular location">
    <subcellularLocation>
        <location evidence="1">Membrane</location>
        <topology evidence="1">Multi-pass membrane protein</topology>
    </subcellularLocation>
</comment>
<name>A0ABM6Q6N7_9PROT</name>
<dbReference type="EMBL" id="CP024199">
    <property type="protein sequence ID" value="AUG52169.1"/>
    <property type="molecule type" value="Genomic_DNA"/>
</dbReference>
<feature type="transmembrane region" description="Helical" evidence="6">
    <location>
        <begin position="125"/>
        <end position="144"/>
    </location>
</feature>
<dbReference type="InterPro" id="IPR038330">
    <property type="entry name" value="TspO/MBR-related_sf"/>
</dbReference>
<dbReference type="PANTHER" id="PTHR10057">
    <property type="entry name" value="PERIPHERAL-TYPE BENZODIAZEPINE RECEPTOR"/>
    <property type="match status" value="1"/>
</dbReference>
<comment type="similarity">
    <text evidence="2">Belongs to the TspO/BZRP family.</text>
</comment>
<evidence type="ECO:0000256" key="1">
    <source>
        <dbReference type="ARBA" id="ARBA00004141"/>
    </source>
</evidence>
<protein>
    <submittedName>
        <fullName evidence="7">TspO protein</fullName>
    </submittedName>
</protein>
<dbReference type="Proteomes" id="UP000233458">
    <property type="component" value="Chromosome"/>
</dbReference>
<evidence type="ECO:0000256" key="2">
    <source>
        <dbReference type="ARBA" id="ARBA00007524"/>
    </source>
</evidence>
<organism evidence="7 8">
    <name type="scientific">Thalassospira marina</name>
    <dbReference type="NCBI Taxonomy" id="2048283"/>
    <lineage>
        <taxon>Bacteria</taxon>
        <taxon>Pseudomonadati</taxon>
        <taxon>Pseudomonadota</taxon>
        <taxon>Alphaproteobacteria</taxon>
        <taxon>Rhodospirillales</taxon>
        <taxon>Thalassospiraceae</taxon>
        <taxon>Thalassospira</taxon>
    </lineage>
</organism>
<evidence type="ECO:0000256" key="5">
    <source>
        <dbReference type="ARBA" id="ARBA00023136"/>
    </source>
</evidence>
<proteinExistence type="inferred from homology"/>
<dbReference type="RefSeq" id="WP_101284145.1">
    <property type="nucleotide sequence ID" value="NZ_CP024199.1"/>
</dbReference>
<gene>
    <name evidence="7" type="ORF">CSC3H3_05095</name>
</gene>
<evidence type="ECO:0000313" key="8">
    <source>
        <dbReference type="Proteomes" id="UP000233458"/>
    </source>
</evidence>
<sequence>MTFQSSGSENSSPVFRPNHRTKVFALIAFLVLCAIISSVSATVTATSVSDWYPTLSKPFFTPPDWLFGPVWTVIYALIAISGWRVWCKTGFLAPTGGRQVFIIYGAQLVLNLFWSFLFFGAQSPLAGMVDIVPLLVLIIANILLFAPIDRIAAWMLAPYAFWVGYATLLNSAIWWMNR</sequence>
<evidence type="ECO:0000313" key="7">
    <source>
        <dbReference type="EMBL" id="AUG52169.1"/>
    </source>
</evidence>
<feature type="transmembrane region" description="Helical" evidence="6">
    <location>
        <begin position="99"/>
        <end position="119"/>
    </location>
</feature>
<feature type="transmembrane region" description="Helical" evidence="6">
    <location>
        <begin position="65"/>
        <end position="87"/>
    </location>
</feature>
<keyword evidence="8" id="KW-1185">Reference proteome</keyword>
<dbReference type="Gene3D" id="1.20.1260.100">
    <property type="entry name" value="TspO/MBR protein"/>
    <property type="match status" value="1"/>
</dbReference>
<dbReference type="InterPro" id="IPR004307">
    <property type="entry name" value="TspO_MBR"/>
</dbReference>
<reference evidence="7 8" key="1">
    <citation type="submission" date="2017-10" db="EMBL/GenBank/DDBJ databases">
        <title>Biodiversity and function of Thalassospira species in the particle-attached aromatic-hydrocarbon-degrading consortia from the surface seawater of the China South Sea.</title>
        <authorList>
            <person name="Dong C."/>
            <person name="Liu R."/>
            <person name="Shao Z."/>
        </authorList>
    </citation>
    <scope>NUCLEOTIDE SEQUENCE [LARGE SCALE GENOMIC DNA]</scope>
    <source>
        <strain evidence="7 8">CSC3H3</strain>
    </source>
</reference>
<evidence type="ECO:0000256" key="6">
    <source>
        <dbReference type="SAM" id="Phobius"/>
    </source>
</evidence>
<dbReference type="CDD" id="cd15904">
    <property type="entry name" value="TSPO_MBR"/>
    <property type="match status" value="1"/>
</dbReference>
<keyword evidence="3 6" id="KW-0812">Transmembrane</keyword>
<dbReference type="PIRSF" id="PIRSF005859">
    <property type="entry name" value="PBR"/>
    <property type="match status" value="1"/>
</dbReference>
<dbReference type="Pfam" id="PF03073">
    <property type="entry name" value="TspO_MBR"/>
    <property type="match status" value="1"/>
</dbReference>
<evidence type="ECO:0000256" key="4">
    <source>
        <dbReference type="ARBA" id="ARBA00022989"/>
    </source>
</evidence>
<accession>A0ABM6Q6N7</accession>